<organism evidence="4 6">
    <name type="scientific">Schizosaccharomyces japonicus (strain yFS275 / FY16936)</name>
    <name type="common">Fission yeast</name>
    <dbReference type="NCBI Taxonomy" id="402676"/>
    <lineage>
        <taxon>Eukaryota</taxon>
        <taxon>Fungi</taxon>
        <taxon>Dikarya</taxon>
        <taxon>Ascomycota</taxon>
        <taxon>Taphrinomycotina</taxon>
        <taxon>Schizosaccharomycetes</taxon>
        <taxon>Schizosaccharomycetales</taxon>
        <taxon>Schizosaccharomycetaceae</taxon>
        <taxon>Schizosaccharomyces</taxon>
    </lineage>
</organism>
<dbReference type="GO" id="GO:0016301">
    <property type="term" value="F:kinase activity"/>
    <property type="evidence" value="ECO:0007669"/>
    <property type="project" value="UniProtKB-KW"/>
</dbReference>
<proteinExistence type="inferred from homology"/>
<dbReference type="CDD" id="cd13971">
    <property type="entry name" value="ADCK2-like"/>
    <property type="match status" value="1"/>
</dbReference>
<feature type="domain" description="ABC1 atypical kinase-like" evidence="3">
    <location>
        <begin position="207"/>
        <end position="480"/>
    </location>
</feature>
<keyword evidence="2" id="KW-1133">Transmembrane helix</keyword>
<keyword evidence="4" id="KW-0418">Kinase</keyword>
<dbReference type="OMA" id="SMVRTHH"/>
<dbReference type="InterPro" id="IPR044095">
    <property type="entry name" value="ADCK2_dom"/>
</dbReference>
<dbReference type="OrthoDB" id="1290869at2759"/>
<evidence type="ECO:0000256" key="1">
    <source>
        <dbReference type="ARBA" id="ARBA00009670"/>
    </source>
</evidence>
<keyword evidence="2" id="KW-0472">Membrane</keyword>
<dbReference type="RefSeq" id="XP_002171772.1">
    <property type="nucleotide sequence ID" value="XM_002171736.2"/>
</dbReference>
<keyword evidence="4" id="KW-0808">Transferase</keyword>
<dbReference type="Pfam" id="PF03109">
    <property type="entry name" value="ABC1"/>
    <property type="match status" value="1"/>
</dbReference>
<dbReference type="InterPro" id="IPR004147">
    <property type="entry name" value="ABC1_dom"/>
</dbReference>
<dbReference type="GO" id="GO:0005739">
    <property type="term" value="C:mitochondrion"/>
    <property type="evidence" value="ECO:0000318"/>
    <property type="project" value="GO_Central"/>
</dbReference>
<protein>
    <submittedName>
        <fullName evidence="4">Atypical/ABC1/ABC1-C protein kinase</fullName>
    </submittedName>
</protein>
<evidence type="ECO:0000313" key="6">
    <source>
        <dbReference type="Proteomes" id="UP000001744"/>
    </source>
</evidence>
<evidence type="ECO:0000259" key="3">
    <source>
        <dbReference type="Pfam" id="PF03109"/>
    </source>
</evidence>
<accession>B6JVS8</accession>
<dbReference type="JaponicusDB" id="SJAG_00496">
    <property type="gene designation" value="cqd1"/>
</dbReference>
<name>B6JVS8_SCHJY</name>
<evidence type="ECO:0000313" key="5">
    <source>
        <dbReference type="JaponicusDB" id="SJAG_00496"/>
    </source>
</evidence>
<gene>
    <name evidence="5" type="primary">cqd1</name>
    <name evidence="4" type="ORF">SJAG_00496</name>
</gene>
<sequence>MNLLKQLCRPPWCCWKQGYVPRFTIAAVAYGRRAPRSLIQVRGKWQTSSDSTESERSFRRWVTGLSFVTGGAGLAFLTSRARARASRAYENAVLDHYPEATVVDNFGKRPLVVRVCMIIGRLCKVLFLFMPVGLCLPIIFLGKRLPGSWIFGRGVYVWLHLLVRQMERSGATFIKLGQWAALRTDMLPPILCRALCKLHSQGRPHGFPHTESVLLSSFGASRLQELFEVFENKPIGVGSIAQVYRAKLSPQYAPKKGSPWVVLKIVHPGVEEQMHIDLFFLRALASLINLVPTMKWLSLPQEVDEFATMLRKQTDLRCEANNLIRFQHNFNDRNYVLFPTVVKELTTKTVLVESYAEGIHLNRFLQAPGGPFDHTLACIGEDALFQMLIRDNFFHADLHPGNILVQLVKRGRRKRVSMYDTSKLKENCSPEEWHETMQMLYDKGYRPRMVFLDAGLVVRLGDEDRRNFLDLFKTVLNLDGYQAGRLMVERSRQPERAINTHVFALKMENLLIRVSRQTFSLQKVQLGSILQEVMTMTREHHVRVDPNFANVVLSILLVSGIGRILDPDLDLMSNATPYLRYASVKGATNFSTNNSWYVTLFFWLALELRDFVLLSTSKQTVENWVKADMISPSV</sequence>
<dbReference type="VEuPathDB" id="FungiDB:SJAG_00496"/>
<dbReference type="EMBL" id="KE651166">
    <property type="protein sequence ID" value="EEB05479.1"/>
    <property type="molecule type" value="Genomic_DNA"/>
</dbReference>
<dbReference type="InterPro" id="IPR011009">
    <property type="entry name" value="Kinase-like_dom_sf"/>
</dbReference>
<reference evidence="4 6" key="1">
    <citation type="journal article" date="2011" name="Science">
        <title>Comparative functional genomics of the fission yeasts.</title>
        <authorList>
            <person name="Rhind N."/>
            <person name="Chen Z."/>
            <person name="Yassour M."/>
            <person name="Thompson D.A."/>
            <person name="Haas B.J."/>
            <person name="Habib N."/>
            <person name="Wapinski I."/>
            <person name="Roy S."/>
            <person name="Lin M.F."/>
            <person name="Heiman D.I."/>
            <person name="Young S.K."/>
            <person name="Furuya K."/>
            <person name="Guo Y."/>
            <person name="Pidoux A."/>
            <person name="Chen H.M."/>
            <person name="Robbertse B."/>
            <person name="Goldberg J.M."/>
            <person name="Aoki K."/>
            <person name="Bayne E.H."/>
            <person name="Berlin A.M."/>
            <person name="Desjardins C.A."/>
            <person name="Dobbs E."/>
            <person name="Dukaj L."/>
            <person name="Fan L."/>
            <person name="FitzGerald M.G."/>
            <person name="French C."/>
            <person name="Gujja S."/>
            <person name="Hansen K."/>
            <person name="Keifenheim D."/>
            <person name="Levin J.Z."/>
            <person name="Mosher R.A."/>
            <person name="Mueller C.A."/>
            <person name="Pfiffner J."/>
            <person name="Priest M."/>
            <person name="Russ C."/>
            <person name="Smialowska A."/>
            <person name="Swoboda P."/>
            <person name="Sykes S.M."/>
            <person name="Vaughn M."/>
            <person name="Vengrova S."/>
            <person name="Yoder R."/>
            <person name="Zeng Q."/>
            <person name="Allshire R."/>
            <person name="Baulcombe D."/>
            <person name="Birren B.W."/>
            <person name="Brown W."/>
            <person name="Ekwall K."/>
            <person name="Kellis M."/>
            <person name="Leatherwood J."/>
            <person name="Levin H."/>
            <person name="Margalit H."/>
            <person name="Martienssen R."/>
            <person name="Nieduszynski C.A."/>
            <person name="Spatafora J.W."/>
            <person name="Friedman N."/>
            <person name="Dalgaard J.Z."/>
            <person name="Baumann P."/>
            <person name="Niki H."/>
            <person name="Regev A."/>
            <person name="Nusbaum C."/>
        </authorList>
    </citation>
    <scope>NUCLEOTIDE SEQUENCE [LARGE SCALE GENOMIC DNA]</scope>
    <source>
        <strain evidence="6">yFS275 / FY16936</strain>
    </source>
</reference>
<dbReference type="AlphaFoldDB" id="B6JVS8"/>
<dbReference type="GeneID" id="7047991"/>
<dbReference type="HOGENOM" id="CLU_006533_6_0_1"/>
<comment type="similarity">
    <text evidence="1">Belongs to the protein kinase superfamily. ADCK protein kinase family.</text>
</comment>
<dbReference type="STRING" id="402676.B6JVS8"/>
<dbReference type="SUPFAM" id="SSF56112">
    <property type="entry name" value="Protein kinase-like (PK-like)"/>
    <property type="match status" value="1"/>
</dbReference>
<dbReference type="PANTHER" id="PTHR45890:SF1">
    <property type="entry name" value="AARF DOMAIN CONTAINING KINASE 2"/>
    <property type="match status" value="1"/>
</dbReference>
<dbReference type="InterPro" id="IPR052402">
    <property type="entry name" value="ADCK_kinase"/>
</dbReference>
<dbReference type="Proteomes" id="UP000001744">
    <property type="component" value="Unassembled WGS sequence"/>
</dbReference>
<evidence type="ECO:0000313" key="4">
    <source>
        <dbReference type="EMBL" id="EEB05479.1"/>
    </source>
</evidence>
<feature type="transmembrane region" description="Helical" evidence="2">
    <location>
        <begin position="118"/>
        <end position="140"/>
    </location>
</feature>
<dbReference type="PANTHER" id="PTHR45890">
    <property type="entry name" value="AARF DOMAIN CONTAINING KINASE 2 (PREDICTED)"/>
    <property type="match status" value="1"/>
</dbReference>
<evidence type="ECO:0000256" key="2">
    <source>
        <dbReference type="SAM" id="Phobius"/>
    </source>
</evidence>
<keyword evidence="2" id="KW-0812">Transmembrane</keyword>
<keyword evidence="6" id="KW-1185">Reference proteome</keyword>
<dbReference type="eggNOG" id="KOG1236">
    <property type="taxonomic scope" value="Eukaryota"/>
</dbReference>